<dbReference type="InParanoid" id="W4K4I3"/>
<keyword evidence="3" id="KW-1185">Reference proteome</keyword>
<sequence>MKPTVSQLARVKATVAARKPSVMDPKTRTKRIASATKALAVSSVKSKIASKRVVSASHKEVEKKDTRVIAVSDNVSHATTPISAPLPLGSEETALPTGDLSSTPVQPVHEETAPNAPSQDLLPVPLLASPLTASPPSPKASAPSEPLTATSPMSPETDQTPTQRKASVKGIFSSDPSVLMRGTPISSLVSSIQQGFMFTPHSPLSPPQSYARSGPDFGDITECWSPPTWPTHMMGDISTIGSAEGLGFDVMMESTPKQAPVERRRALLTVDNNQ</sequence>
<dbReference type="RefSeq" id="XP_009547438.1">
    <property type="nucleotide sequence ID" value="XM_009549143.1"/>
</dbReference>
<dbReference type="HOGENOM" id="CLU_1015848_0_0_1"/>
<feature type="region of interest" description="Disordered" evidence="1">
    <location>
        <begin position="72"/>
        <end position="168"/>
    </location>
</feature>
<protein>
    <submittedName>
        <fullName evidence="2">Uncharacterized protein</fullName>
    </submittedName>
</protein>
<reference evidence="2 3" key="1">
    <citation type="journal article" date="2012" name="New Phytol.">
        <title>Insight into trade-off between wood decay and parasitism from the genome of a fungal forest pathogen.</title>
        <authorList>
            <person name="Olson A."/>
            <person name="Aerts A."/>
            <person name="Asiegbu F."/>
            <person name="Belbahri L."/>
            <person name="Bouzid O."/>
            <person name="Broberg A."/>
            <person name="Canback B."/>
            <person name="Coutinho P.M."/>
            <person name="Cullen D."/>
            <person name="Dalman K."/>
            <person name="Deflorio G."/>
            <person name="van Diepen L.T."/>
            <person name="Dunand C."/>
            <person name="Duplessis S."/>
            <person name="Durling M."/>
            <person name="Gonthier P."/>
            <person name="Grimwood J."/>
            <person name="Fossdal C.G."/>
            <person name="Hansson D."/>
            <person name="Henrissat B."/>
            <person name="Hietala A."/>
            <person name="Himmelstrand K."/>
            <person name="Hoffmeister D."/>
            <person name="Hogberg N."/>
            <person name="James T.Y."/>
            <person name="Karlsson M."/>
            <person name="Kohler A."/>
            <person name="Kues U."/>
            <person name="Lee Y.H."/>
            <person name="Lin Y.C."/>
            <person name="Lind M."/>
            <person name="Lindquist E."/>
            <person name="Lombard V."/>
            <person name="Lucas S."/>
            <person name="Lunden K."/>
            <person name="Morin E."/>
            <person name="Murat C."/>
            <person name="Park J."/>
            <person name="Raffaello T."/>
            <person name="Rouze P."/>
            <person name="Salamov A."/>
            <person name="Schmutz J."/>
            <person name="Solheim H."/>
            <person name="Stahlberg J."/>
            <person name="Velez H."/>
            <person name="de Vries R.P."/>
            <person name="Wiebenga A."/>
            <person name="Woodward S."/>
            <person name="Yakovlev I."/>
            <person name="Garbelotto M."/>
            <person name="Martin F."/>
            <person name="Grigoriev I.V."/>
            <person name="Stenlid J."/>
        </authorList>
    </citation>
    <scope>NUCLEOTIDE SEQUENCE [LARGE SCALE GENOMIC DNA]</scope>
    <source>
        <strain evidence="2 3">TC 32-1</strain>
    </source>
</reference>
<dbReference type="EMBL" id="KI925459">
    <property type="protein sequence ID" value="ETW80722.1"/>
    <property type="molecule type" value="Genomic_DNA"/>
</dbReference>
<dbReference type="KEGG" id="hir:HETIRDRAFT_150552"/>
<feature type="compositionally biased region" description="Low complexity" evidence="1">
    <location>
        <begin position="121"/>
        <end position="132"/>
    </location>
</feature>
<accession>W4K4I3</accession>
<proteinExistence type="predicted"/>
<dbReference type="OrthoDB" id="46159at2759"/>
<feature type="compositionally biased region" description="Polar residues" evidence="1">
    <location>
        <begin position="148"/>
        <end position="165"/>
    </location>
</feature>
<name>W4K4I3_HETIT</name>
<organism evidence="2 3">
    <name type="scientific">Heterobasidion irregulare (strain TC 32-1)</name>
    <dbReference type="NCBI Taxonomy" id="747525"/>
    <lineage>
        <taxon>Eukaryota</taxon>
        <taxon>Fungi</taxon>
        <taxon>Dikarya</taxon>
        <taxon>Basidiomycota</taxon>
        <taxon>Agaricomycotina</taxon>
        <taxon>Agaricomycetes</taxon>
        <taxon>Russulales</taxon>
        <taxon>Bondarzewiaceae</taxon>
        <taxon>Heterobasidion</taxon>
        <taxon>Heterobasidion annosum species complex</taxon>
    </lineage>
</organism>
<evidence type="ECO:0000256" key="1">
    <source>
        <dbReference type="SAM" id="MobiDB-lite"/>
    </source>
</evidence>
<evidence type="ECO:0000313" key="2">
    <source>
        <dbReference type="EMBL" id="ETW80722.1"/>
    </source>
</evidence>
<dbReference type="AlphaFoldDB" id="W4K4I3"/>
<evidence type="ECO:0000313" key="3">
    <source>
        <dbReference type="Proteomes" id="UP000030671"/>
    </source>
</evidence>
<dbReference type="GeneID" id="20667366"/>
<dbReference type="Proteomes" id="UP000030671">
    <property type="component" value="Unassembled WGS sequence"/>
</dbReference>
<feature type="compositionally biased region" description="Polar residues" evidence="1">
    <location>
        <begin position="73"/>
        <end position="82"/>
    </location>
</feature>
<gene>
    <name evidence="2" type="ORF">HETIRDRAFT_150552</name>
</gene>